<dbReference type="Gene3D" id="2.40.30.10">
    <property type="entry name" value="Translation factors"/>
    <property type="match status" value="1"/>
</dbReference>
<sequence length="241" mass="26251">MSVLLDVATHQAEVRHIEEVGARFRLVSLTAEGFRNASWTPGDIVQIIVSGVALLGTWEIRSYTPLAFDPGTGTADILWYVHGNGPGSGWGDSAEVGTPCRLLGPRRALSLRKPQRPLVFFGDETSFSTAVALRETSSGHRDVRFVFEVDSVEGARTVVERFGIGDSAELIPREEDDRHLDEVEREVLDAYRSTAAANGVLTGKASSIQRLYRALRVAGVPGRQVTNVPYWAPGKKGLKGH</sequence>
<dbReference type="GO" id="GO:0016491">
    <property type="term" value="F:oxidoreductase activity"/>
    <property type="evidence" value="ECO:0007669"/>
    <property type="project" value="InterPro"/>
</dbReference>
<dbReference type="KEGG" id="amog:QRX60_29700"/>
<evidence type="ECO:0000313" key="2">
    <source>
        <dbReference type="EMBL" id="WIX98236.1"/>
    </source>
</evidence>
<dbReference type="RefSeq" id="WP_285994721.1">
    <property type="nucleotide sequence ID" value="NZ_CP127295.1"/>
</dbReference>
<dbReference type="InterPro" id="IPR017927">
    <property type="entry name" value="FAD-bd_FR_type"/>
</dbReference>
<organism evidence="2 3">
    <name type="scientific">Amycolatopsis mongoliensis</name>
    <dbReference type="NCBI Taxonomy" id="715475"/>
    <lineage>
        <taxon>Bacteria</taxon>
        <taxon>Bacillati</taxon>
        <taxon>Actinomycetota</taxon>
        <taxon>Actinomycetes</taxon>
        <taxon>Pseudonocardiales</taxon>
        <taxon>Pseudonocardiaceae</taxon>
        <taxon>Amycolatopsis</taxon>
    </lineage>
</organism>
<dbReference type="Gene3D" id="3.40.50.80">
    <property type="entry name" value="Nucleotide-binding domain of ferredoxin-NADP reductase (FNR) module"/>
    <property type="match status" value="1"/>
</dbReference>
<reference evidence="2 3" key="1">
    <citation type="submission" date="2023-06" db="EMBL/GenBank/DDBJ databases">
        <authorList>
            <person name="Oyuntsetseg B."/>
            <person name="Kim S.B."/>
        </authorList>
    </citation>
    <scope>NUCLEOTIDE SEQUENCE [LARGE SCALE GENOMIC DNA]</scope>
    <source>
        <strain evidence="2 3">4-36</strain>
    </source>
</reference>
<evidence type="ECO:0000259" key="1">
    <source>
        <dbReference type="PROSITE" id="PS51384"/>
    </source>
</evidence>
<dbReference type="InterPro" id="IPR039261">
    <property type="entry name" value="FNR_nucleotide-bd"/>
</dbReference>
<dbReference type="Pfam" id="PF08021">
    <property type="entry name" value="FAD_binding_9"/>
    <property type="match status" value="1"/>
</dbReference>
<evidence type="ECO:0000313" key="3">
    <source>
        <dbReference type="Proteomes" id="UP001239397"/>
    </source>
</evidence>
<name>A0A9Y2JIY2_9PSEU</name>
<dbReference type="Proteomes" id="UP001239397">
    <property type="component" value="Chromosome"/>
</dbReference>
<dbReference type="InterPro" id="IPR013113">
    <property type="entry name" value="SIP_FAD-bd"/>
</dbReference>
<protein>
    <submittedName>
        <fullName evidence="2">Siderophore-interacting protein</fullName>
    </submittedName>
</protein>
<dbReference type="PROSITE" id="PS51384">
    <property type="entry name" value="FAD_FR"/>
    <property type="match status" value="1"/>
</dbReference>
<proteinExistence type="predicted"/>
<dbReference type="PANTHER" id="PTHR30157">
    <property type="entry name" value="FERRIC REDUCTASE, NADPH-DEPENDENT"/>
    <property type="match status" value="1"/>
</dbReference>
<dbReference type="CDD" id="cd06193">
    <property type="entry name" value="siderophore_interacting"/>
    <property type="match status" value="1"/>
</dbReference>
<keyword evidence="3" id="KW-1185">Reference proteome</keyword>
<dbReference type="SUPFAM" id="SSF63380">
    <property type="entry name" value="Riboflavin synthase domain-like"/>
    <property type="match status" value="1"/>
</dbReference>
<dbReference type="EMBL" id="CP127295">
    <property type="protein sequence ID" value="WIX98236.1"/>
    <property type="molecule type" value="Genomic_DNA"/>
</dbReference>
<dbReference type="InterPro" id="IPR039374">
    <property type="entry name" value="SIP_fam"/>
</dbReference>
<accession>A0A9Y2JIY2</accession>
<dbReference type="AlphaFoldDB" id="A0A9Y2JIY2"/>
<dbReference type="InterPro" id="IPR017938">
    <property type="entry name" value="Riboflavin_synthase-like_b-brl"/>
</dbReference>
<feature type="domain" description="FAD-binding FR-type" evidence="1">
    <location>
        <begin position="7"/>
        <end position="112"/>
    </location>
</feature>
<gene>
    <name evidence="2" type="ORF">QRX60_29700</name>
</gene>
<dbReference type="PANTHER" id="PTHR30157:SF0">
    <property type="entry name" value="NADPH-DEPENDENT FERRIC-CHELATE REDUCTASE"/>
    <property type="match status" value="1"/>
</dbReference>